<keyword evidence="12 20" id="KW-0460">Magnesium</keyword>
<evidence type="ECO:0000256" key="20">
    <source>
        <dbReference type="PIRNR" id="PIRNR028840"/>
    </source>
</evidence>
<comment type="pathway">
    <text evidence="4">Lipid metabolism.</text>
</comment>
<evidence type="ECO:0000256" key="18">
    <source>
        <dbReference type="ARBA" id="ARBA00029893"/>
    </source>
</evidence>
<dbReference type="PANTHER" id="PTHR13619">
    <property type="entry name" value="PHOSPHATIDATE CYTIDYLYLTRANSFERASE, MITOCHONDRIAL"/>
    <property type="match status" value="1"/>
</dbReference>
<dbReference type="InterPro" id="IPR015222">
    <property type="entry name" value="Tam41"/>
</dbReference>
<evidence type="ECO:0000313" key="24">
    <source>
        <dbReference type="EMBL" id="CAF4259228.1"/>
    </source>
</evidence>
<name>A0A813P8J5_9BILA</name>
<evidence type="ECO:0000256" key="10">
    <source>
        <dbReference type="ARBA" id="ARBA00022695"/>
    </source>
</evidence>
<evidence type="ECO:0000313" key="22">
    <source>
        <dbReference type="EMBL" id="CAF1466744.1"/>
    </source>
</evidence>
<dbReference type="PANTHER" id="PTHR13619:SF0">
    <property type="entry name" value="PHOSPHATIDATE CYTIDYLYLTRANSFERASE, MITOCHONDRIAL"/>
    <property type="match status" value="1"/>
</dbReference>
<protein>
    <recommendedName>
        <fullName evidence="7 20">Phosphatidate cytidylyltransferase, mitochondrial</fullName>
        <ecNumber evidence="6 20">2.7.7.41</ecNumber>
    </recommendedName>
    <alternativeName>
        <fullName evidence="18 20">CDP-diacylglycerol synthase</fullName>
    </alternativeName>
    <alternativeName>
        <fullName evidence="19 20">Mitochondrial translocator assembly and maintenance protein 41 homolog</fullName>
    </alternativeName>
</protein>
<keyword evidence="17 20" id="KW-1208">Phospholipid metabolism</keyword>
<keyword evidence="25" id="KW-1185">Reference proteome</keyword>
<comment type="catalytic activity">
    <reaction evidence="20">
        <text>a 1,2-diacyl-sn-glycero-3-phosphate + CTP + H(+) = a CDP-1,2-diacyl-sn-glycerol + diphosphate</text>
        <dbReference type="Rhea" id="RHEA:16229"/>
        <dbReference type="ChEBI" id="CHEBI:15378"/>
        <dbReference type="ChEBI" id="CHEBI:33019"/>
        <dbReference type="ChEBI" id="CHEBI:37563"/>
        <dbReference type="ChEBI" id="CHEBI:58332"/>
        <dbReference type="ChEBI" id="CHEBI:58608"/>
        <dbReference type="EC" id="2.7.7.41"/>
    </reaction>
</comment>
<sequence length="335" mass="39177">MSSSLKQILTHFPQFNDNDLINFSFGYGSGVIKQQQDIDKPNSNVQNQIDLILSVKNSYQFHQENLKINYTDYSYLRYFGASTITRFQENSGARIYFNPYVRINNDMIKYGIISRRHLIRDLLDWETLYVAGRLHKPVRLLKFDPNDQDLIYALETNLTSALHVALLLLPEEFTLKELFLKITSLSYQGDFRMIIGENKQKISNIVLGQFQEFIDLYSKLLINDTHIYWNKVRTTETLLKQNISPVAIFKRLLNLPKYVVYGLIESTTMKTRQYQDTEEVIKKLCLSTQRNERIEFAVKNIVKRSSLSQTFKGIITAGFIRSTRYAFAKLTKMLK</sequence>
<dbReference type="EMBL" id="CAJNOQ010000060">
    <property type="protein sequence ID" value="CAF0749142.1"/>
    <property type="molecule type" value="Genomic_DNA"/>
</dbReference>
<dbReference type="EMBL" id="CAJNOK010030979">
    <property type="protein sequence ID" value="CAF1466744.1"/>
    <property type="molecule type" value="Genomic_DNA"/>
</dbReference>
<dbReference type="Pfam" id="PF09139">
    <property type="entry name" value="Tam41_Mmp37"/>
    <property type="match status" value="1"/>
</dbReference>
<evidence type="ECO:0000256" key="13">
    <source>
        <dbReference type="ARBA" id="ARBA00023098"/>
    </source>
</evidence>
<evidence type="ECO:0000256" key="11">
    <source>
        <dbReference type="ARBA" id="ARBA00022792"/>
    </source>
</evidence>
<dbReference type="AlphaFoldDB" id="A0A813P8J5"/>
<evidence type="ECO:0000256" key="12">
    <source>
        <dbReference type="ARBA" id="ARBA00022842"/>
    </source>
</evidence>
<dbReference type="GO" id="GO:0016024">
    <property type="term" value="P:CDP-diacylglycerol biosynthetic process"/>
    <property type="evidence" value="ECO:0007669"/>
    <property type="project" value="UniProtKB-UniRule"/>
</dbReference>
<dbReference type="GO" id="GO:0032049">
    <property type="term" value="P:cardiolipin biosynthetic process"/>
    <property type="evidence" value="ECO:0007669"/>
    <property type="project" value="UniProtKB-UniRule"/>
</dbReference>
<evidence type="ECO:0000256" key="8">
    <source>
        <dbReference type="ARBA" id="ARBA00022516"/>
    </source>
</evidence>
<comment type="similarity">
    <text evidence="5 20">Belongs to the TAM41 family.</text>
</comment>
<comment type="cofactor">
    <cofactor evidence="1 20">
        <name>Mg(2+)</name>
        <dbReference type="ChEBI" id="CHEBI:18420"/>
    </cofactor>
</comment>
<comment type="function">
    <text evidence="20">Catalyzes the conversion of phosphatidic acid (PA) to CDP-diacylglycerol (CDP-DAG), an essential intermediate in the synthesis of phosphatidylglycerol, cardiolipin and phosphatidylinositol.</text>
</comment>
<gene>
    <name evidence="21" type="ORF">GPM918_LOCUS722</name>
    <name evidence="22" type="ORF">OVA965_LOCUS35488</name>
    <name evidence="23" type="ORF">SRO942_LOCUS723</name>
    <name evidence="24" type="ORF">TMI583_LOCUS36453</name>
</gene>
<organism evidence="21 25">
    <name type="scientific">Didymodactylos carnosus</name>
    <dbReference type="NCBI Taxonomy" id="1234261"/>
    <lineage>
        <taxon>Eukaryota</taxon>
        <taxon>Metazoa</taxon>
        <taxon>Spiralia</taxon>
        <taxon>Gnathifera</taxon>
        <taxon>Rotifera</taxon>
        <taxon>Eurotatoria</taxon>
        <taxon>Bdelloidea</taxon>
        <taxon>Philodinida</taxon>
        <taxon>Philodinidae</taxon>
        <taxon>Didymodactylos</taxon>
    </lineage>
</organism>
<evidence type="ECO:0000313" key="25">
    <source>
        <dbReference type="Proteomes" id="UP000663829"/>
    </source>
</evidence>
<evidence type="ECO:0000256" key="5">
    <source>
        <dbReference type="ARBA" id="ARBA00005458"/>
    </source>
</evidence>
<dbReference type="EC" id="2.7.7.41" evidence="6 20"/>
<comment type="pathway">
    <text evidence="3 20">Phospholipid metabolism; CDP-diacylglycerol biosynthesis; CDP-diacylglycerol from sn-glycerol 3-phosphate: step 3/3.</text>
</comment>
<accession>A0A813P8J5</accession>
<dbReference type="EMBL" id="CAJOBA010052855">
    <property type="protein sequence ID" value="CAF4259228.1"/>
    <property type="molecule type" value="Genomic_DNA"/>
</dbReference>
<dbReference type="PIRSF" id="PIRSF028840">
    <property type="entry name" value="Mmp37"/>
    <property type="match status" value="1"/>
</dbReference>
<evidence type="ECO:0000313" key="23">
    <source>
        <dbReference type="EMBL" id="CAF3528409.1"/>
    </source>
</evidence>
<dbReference type="OrthoDB" id="341477at2759"/>
<dbReference type="Proteomes" id="UP000682733">
    <property type="component" value="Unassembled WGS sequence"/>
</dbReference>
<comment type="subcellular location">
    <subcellularLocation>
        <location evidence="2 20">Mitochondrion inner membrane</location>
        <topology evidence="2 20">Peripheral membrane protein</topology>
        <orientation evidence="2 20">Matrix side</orientation>
    </subcellularLocation>
</comment>
<evidence type="ECO:0000256" key="4">
    <source>
        <dbReference type="ARBA" id="ARBA00005189"/>
    </source>
</evidence>
<evidence type="ECO:0000256" key="9">
    <source>
        <dbReference type="ARBA" id="ARBA00022679"/>
    </source>
</evidence>
<dbReference type="Proteomes" id="UP000681722">
    <property type="component" value="Unassembled WGS sequence"/>
</dbReference>
<dbReference type="Proteomes" id="UP000663829">
    <property type="component" value="Unassembled WGS sequence"/>
</dbReference>
<keyword evidence="8 20" id="KW-0444">Lipid biosynthesis</keyword>
<evidence type="ECO:0000256" key="14">
    <source>
        <dbReference type="ARBA" id="ARBA00023128"/>
    </source>
</evidence>
<proteinExistence type="inferred from homology"/>
<keyword evidence="11 20" id="KW-0999">Mitochondrion inner membrane</keyword>
<evidence type="ECO:0000313" key="21">
    <source>
        <dbReference type="EMBL" id="CAF0749142.1"/>
    </source>
</evidence>
<dbReference type="Proteomes" id="UP000677228">
    <property type="component" value="Unassembled WGS sequence"/>
</dbReference>
<comment type="caution">
    <text evidence="21">The sequence shown here is derived from an EMBL/GenBank/DDBJ whole genome shotgun (WGS) entry which is preliminary data.</text>
</comment>
<evidence type="ECO:0000256" key="7">
    <source>
        <dbReference type="ARBA" id="ARBA00018337"/>
    </source>
</evidence>
<reference evidence="21" key="1">
    <citation type="submission" date="2021-02" db="EMBL/GenBank/DDBJ databases">
        <authorList>
            <person name="Nowell W R."/>
        </authorList>
    </citation>
    <scope>NUCLEOTIDE SEQUENCE</scope>
</reference>
<evidence type="ECO:0000256" key="2">
    <source>
        <dbReference type="ARBA" id="ARBA00004443"/>
    </source>
</evidence>
<dbReference type="UniPathway" id="UPA00557">
    <property type="reaction ID" value="UER00614"/>
</dbReference>
<keyword evidence="13 20" id="KW-0443">Lipid metabolism</keyword>
<keyword evidence="16 20" id="KW-0594">Phospholipid biosynthesis</keyword>
<evidence type="ECO:0000256" key="6">
    <source>
        <dbReference type="ARBA" id="ARBA00012487"/>
    </source>
</evidence>
<dbReference type="GO" id="GO:0005743">
    <property type="term" value="C:mitochondrial inner membrane"/>
    <property type="evidence" value="ECO:0007669"/>
    <property type="project" value="UniProtKB-SubCell"/>
</dbReference>
<keyword evidence="14 20" id="KW-0496">Mitochondrion</keyword>
<evidence type="ECO:0000256" key="16">
    <source>
        <dbReference type="ARBA" id="ARBA00023209"/>
    </source>
</evidence>
<evidence type="ECO:0000256" key="15">
    <source>
        <dbReference type="ARBA" id="ARBA00023136"/>
    </source>
</evidence>
<evidence type="ECO:0000256" key="19">
    <source>
        <dbReference type="ARBA" id="ARBA00031502"/>
    </source>
</evidence>
<keyword evidence="10 20" id="KW-0548">Nucleotidyltransferase</keyword>
<keyword evidence="15 20" id="KW-0472">Membrane</keyword>
<dbReference type="EMBL" id="CAJOBC010000060">
    <property type="protein sequence ID" value="CAF3528409.1"/>
    <property type="molecule type" value="Genomic_DNA"/>
</dbReference>
<keyword evidence="9 20" id="KW-0808">Transferase</keyword>
<evidence type="ECO:0000256" key="17">
    <source>
        <dbReference type="ARBA" id="ARBA00023264"/>
    </source>
</evidence>
<evidence type="ECO:0000256" key="3">
    <source>
        <dbReference type="ARBA" id="ARBA00005119"/>
    </source>
</evidence>
<dbReference type="GO" id="GO:0004605">
    <property type="term" value="F:phosphatidate cytidylyltransferase activity"/>
    <property type="evidence" value="ECO:0007669"/>
    <property type="project" value="UniProtKB-UniRule"/>
</dbReference>
<evidence type="ECO:0000256" key="1">
    <source>
        <dbReference type="ARBA" id="ARBA00001946"/>
    </source>
</evidence>